<dbReference type="SUPFAM" id="SSF52266">
    <property type="entry name" value="SGNH hydrolase"/>
    <property type="match status" value="1"/>
</dbReference>
<dbReference type="RefSeq" id="WP_016878161.1">
    <property type="nucleotide sequence ID" value="NZ_AJLN01000087.1"/>
</dbReference>
<dbReference type="STRING" id="211165.GCA_000317285_03347"/>
<evidence type="ECO:0008006" key="4">
    <source>
        <dbReference type="Google" id="ProtNLM"/>
    </source>
</evidence>
<gene>
    <name evidence="2" type="ORF">PCC6912_40640</name>
</gene>
<comment type="caution">
    <text evidence="2">The sequence shown here is derived from an EMBL/GenBank/DDBJ whole genome shotgun (WGS) entry which is preliminary data.</text>
</comment>
<reference evidence="2 3" key="1">
    <citation type="journal article" date="2019" name="Genome Biol. Evol.">
        <title>Day and night: Metabolic profiles and evolutionary relationships of six axenic non-marine cyanobacteria.</title>
        <authorList>
            <person name="Will S.E."/>
            <person name="Henke P."/>
            <person name="Boedeker C."/>
            <person name="Huang S."/>
            <person name="Brinkmann H."/>
            <person name="Rohde M."/>
            <person name="Jarek M."/>
            <person name="Friedl T."/>
            <person name="Seufert S."/>
            <person name="Schumacher M."/>
            <person name="Overmann J."/>
            <person name="Neumann-Schaal M."/>
            <person name="Petersen J."/>
        </authorList>
    </citation>
    <scope>NUCLEOTIDE SEQUENCE [LARGE SCALE GENOMIC DNA]</scope>
    <source>
        <strain evidence="2 3">PCC 6912</strain>
    </source>
</reference>
<dbReference type="EMBL" id="RSCJ01000018">
    <property type="protein sequence ID" value="RUR77105.1"/>
    <property type="molecule type" value="Genomic_DNA"/>
</dbReference>
<sequence length="988" mass="110136">MKTALPPNQQSLIQWVSQATGINTLGVKIRLRGNDLYILCESQECPRRWRTLSDLLHALQHTNLDVLTSSEQPSIYQVFVYGRKKGETKPQWCHQVFLNQLERHLEQVEQALLQDAEKSSQTGGALVLSNESLARQGNPDAIARYLSETLSSLGVAVEVKVKQQQVTPQNLTAQNRLWIYCQSSYVPDPSLIAEPVARKLRNLKLSGYEDAVIATTVAGETGFGWVLRVDLTPAEAMLKEWARWGDVQAIARLVNDKLSQFNLKVGITLKESTLHMFCSPIAPEPTTFQIPDKALCLRVIMSQLEVIAPQGIVAATLYGHTHADKQPAWIDWQTLPASEHQALAPSVMELAAGGDQPALVFLLERMLNPDLDLRLKTGGTRVLLVWKGDLLHIMCDAPVCPARKRVADKVTQFVSQLNIPGLAGVRVYGRRAGNKEPLWHYGVDFVNRQRLVPEATPEFAATAAYVGDLIPSEGSEPVLRPDLTRQEVQSIFAEVAWYWGTKLRQWLLATQLLTETNQPQEQAADEHADYRVAIVWGTLGLLLTLQSDWILGQIVANTTPPAPKTVSTPAPTSVANSLENNESTIFFANTSKEKSPSNRTEVFNASGFTSIEDTKPREKATATAILLAARSQFPSFNARQLDEQLALYRQRLTKTGKPPDVLILGSSRALRGIDPLALSKALATHGYPNIDVFNFGINGATAQVVDFILRRVLEPSELPKLIIWADGARAFNSGREDITFNAIASSPGYQKVLQKELANQNSDDTISSSQPTQGEQKAKTQPDNNNSLDKFLNQALSSVSKTHQQRTQLKSLLNQKLKSVPFMQDSSGKSGIKVTNLDTEQHIVDHAVDFDGFLPLSIRFNPAQYYQKHPKVAGNYDNDYTAFKLEGKQEIALDSVLRFAESKKINLVFVNMPLTAEYLDPIRQQYEQEFQQYMLNLAGRSNLIYRDFIVLWPKANDYFSDPSHLNRYGAYEVSQKLAIDPMIPWPAK</sequence>
<evidence type="ECO:0000256" key="1">
    <source>
        <dbReference type="SAM" id="MobiDB-lite"/>
    </source>
</evidence>
<protein>
    <recommendedName>
        <fullName evidence="4">DUF1574 domain-containing protein</fullName>
    </recommendedName>
</protein>
<feature type="region of interest" description="Disordered" evidence="1">
    <location>
        <begin position="760"/>
        <end position="787"/>
    </location>
</feature>
<organism evidence="2 3">
    <name type="scientific">Chlorogloeopsis fritschii PCC 6912</name>
    <dbReference type="NCBI Taxonomy" id="211165"/>
    <lineage>
        <taxon>Bacteria</taxon>
        <taxon>Bacillati</taxon>
        <taxon>Cyanobacteriota</taxon>
        <taxon>Cyanophyceae</taxon>
        <taxon>Nostocales</taxon>
        <taxon>Chlorogloeopsidaceae</taxon>
        <taxon>Chlorogloeopsis</taxon>
    </lineage>
</organism>
<dbReference type="OrthoDB" id="453133at2"/>
<dbReference type="Proteomes" id="UP000268857">
    <property type="component" value="Unassembled WGS sequence"/>
</dbReference>
<dbReference type="AlphaFoldDB" id="A0A3S0XUI2"/>
<proteinExistence type="predicted"/>
<accession>A0A3S0XUI2</accession>
<evidence type="ECO:0000313" key="3">
    <source>
        <dbReference type="Proteomes" id="UP000268857"/>
    </source>
</evidence>
<name>A0A3S0XUI2_CHLFR</name>
<evidence type="ECO:0000313" key="2">
    <source>
        <dbReference type="EMBL" id="RUR77105.1"/>
    </source>
</evidence>
<keyword evidence="3" id="KW-1185">Reference proteome</keyword>